<gene>
    <name evidence="2" type="ORF">SLAVMIC_00897</name>
</gene>
<feature type="domain" description="ATPase AAA-type core" evidence="1">
    <location>
        <begin position="42"/>
        <end position="177"/>
    </location>
</feature>
<dbReference type="InterPro" id="IPR003959">
    <property type="entry name" value="ATPase_AAA_core"/>
</dbReference>
<dbReference type="EMBL" id="OU342829">
    <property type="protein sequence ID" value="CAG7581549.1"/>
    <property type="molecule type" value="Genomic_DNA"/>
</dbReference>
<dbReference type="GO" id="GO:0016887">
    <property type="term" value="F:ATP hydrolysis activity"/>
    <property type="evidence" value="ECO:0007669"/>
    <property type="project" value="InterPro"/>
</dbReference>
<evidence type="ECO:0000259" key="1">
    <source>
        <dbReference type="Pfam" id="PF00004"/>
    </source>
</evidence>
<name>A0A8D9FRH1_9VIRU</name>
<dbReference type="Gene3D" id="3.40.50.300">
    <property type="entry name" value="P-loop containing nucleotide triphosphate hydrolases"/>
    <property type="match status" value="1"/>
</dbReference>
<dbReference type="InterPro" id="IPR027417">
    <property type="entry name" value="P-loop_NTPase"/>
</dbReference>
<protein>
    <submittedName>
        <fullName evidence="2">ATPase</fullName>
    </submittedName>
</protein>
<dbReference type="SUPFAM" id="SSF52540">
    <property type="entry name" value="P-loop containing nucleoside triphosphate hydrolases"/>
    <property type="match status" value="1"/>
</dbReference>
<evidence type="ECO:0000313" key="2">
    <source>
        <dbReference type="EMBL" id="CAG7581549.1"/>
    </source>
</evidence>
<proteinExistence type="predicted"/>
<sequence length="399" mass="46144">MKVKNRIKQLNIEEIDKKIKTLSPIELRYFRVMKAQSGVLFITAKPGIGKSAIARSIADKMGMRYMDIRLSMVDETDVGLFPNVGEVELGNGQKLKVLEHIVPKWAQEANDQPTLIHFEELNRAPHSVRNAALQLLLERTIGTQFKFNTNVFMMASGNLGEEDGTDVDEFDAALNNRLIHIKHDLLPQEWIQWFAKDNVHPDIVAYIANAGHKMYVPPNENSTAYASPRSWTFLSDYIINNFGEIKNEGTDDEYMDWGKAQDYIGDIERVGMSYVGNEILGFSQFIQNRIQISIDDIINSWKTVEGDVKEWRENNQRDRYSQMLRDLKEKKVTEFDKKQVHNCIQFLKECAQEERAAYLLDMVDDPDVDLDNNSVEKMLLEFREELVEIRKMNQSEKTK</sequence>
<reference evidence="2" key="1">
    <citation type="submission" date="2021-06" db="EMBL/GenBank/DDBJ databases">
        <authorList>
            <person name="Gannon L."/>
            <person name="Redgwell R T."/>
            <person name="Michniewski S."/>
            <person name="Harrison D C."/>
            <person name="Millard A."/>
        </authorList>
    </citation>
    <scope>NUCLEOTIDE SEQUENCE</scope>
</reference>
<dbReference type="GO" id="GO:0005524">
    <property type="term" value="F:ATP binding"/>
    <property type="evidence" value="ECO:0007669"/>
    <property type="project" value="InterPro"/>
</dbReference>
<dbReference type="Pfam" id="PF00004">
    <property type="entry name" value="AAA"/>
    <property type="match status" value="1"/>
</dbReference>
<accession>A0A8D9FRH1</accession>
<organism evidence="2">
    <name type="scientific">uncultured marine phage</name>
    <dbReference type="NCBI Taxonomy" id="707152"/>
    <lineage>
        <taxon>Viruses</taxon>
        <taxon>environmental samples</taxon>
    </lineage>
</organism>